<evidence type="ECO:0000313" key="2">
    <source>
        <dbReference type="EMBL" id="CAB4611528.1"/>
    </source>
</evidence>
<accession>A0A6J6HSN5</accession>
<evidence type="ECO:0000256" key="1">
    <source>
        <dbReference type="SAM" id="MobiDB-lite"/>
    </source>
</evidence>
<sequence>MTADEFDKEHLAPLAPDERMWRHPAEHADVERNKHLSHVPPLGRRLTALTAAVCVVASMAILATAVPKGISDYIDSEAVAGTSAPTIPPVKSAAMPLLATVNGAKGSTTAVSLGHGSWLVSADAIDITERMWITPESGEEIQVQYLSTSDNGLATLLHLTTETSNKLATQWGNYLTPENSAELRQFSIVDILGVHHLTEEESFQLRENIQTLPLNLDTPISGAAAVVDERMSAVGIVVKSKHSTYFLHKSLVLSLLRAPRQPAP</sequence>
<proteinExistence type="predicted"/>
<dbReference type="EMBL" id="CAEZUX010000033">
    <property type="protein sequence ID" value="CAB4611528.1"/>
    <property type="molecule type" value="Genomic_DNA"/>
</dbReference>
<protein>
    <submittedName>
        <fullName evidence="2">Unannotated protein</fullName>
    </submittedName>
</protein>
<gene>
    <name evidence="2" type="ORF">UFOPK1874_00451</name>
</gene>
<feature type="region of interest" description="Disordered" evidence="1">
    <location>
        <begin position="1"/>
        <end position="20"/>
    </location>
</feature>
<name>A0A6J6HSN5_9ZZZZ</name>
<organism evidence="2">
    <name type="scientific">freshwater metagenome</name>
    <dbReference type="NCBI Taxonomy" id="449393"/>
    <lineage>
        <taxon>unclassified sequences</taxon>
        <taxon>metagenomes</taxon>
        <taxon>ecological metagenomes</taxon>
    </lineage>
</organism>
<reference evidence="2" key="1">
    <citation type="submission" date="2020-05" db="EMBL/GenBank/DDBJ databases">
        <authorList>
            <person name="Chiriac C."/>
            <person name="Salcher M."/>
            <person name="Ghai R."/>
            <person name="Kavagutti S V."/>
        </authorList>
    </citation>
    <scope>NUCLEOTIDE SEQUENCE</scope>
</reference>
<dbReference type="AlphaFoldDB" id="A0A6J6HSN5"/>